<dbReference type="AlphaFoldDB" id="A0A8X6P2I6"/>
<keyword evidence="3" id="KW-1185">Reference proteome</keyword>
<proteinExistence type="predicted"/>
<gene>
    <name evidence="2" type="primary">AVEN_44544_1</name>
    <name evidence="2" type="ORF">NPIL_650131</name>
</gene>
<keyword evidence="1" id="KW-0812">Transmembrane</keyword>
<feature type="transmembrane region" description="Helical" evidence="1">
    <location>
        <begin position="80"/>
        <end position="98"/>
    </location>
</feature>
<evidence type="ECO:0000313" key="3">
    <source>
        <dbReference type="Proteomes" id="UP000887013"/>
    </source>
</evidence>
<keyword evidence="1" id="KW-0472">Membrane</keyword>
<evidence type="ECO:0000256" key="1">
    <source>
        <dbReference type="SAM" id="Phobius"/>
    </source>
</evidence>
<organism evidence="2 3">
    <name type="scientific">Nephila pilipes</name>
    <name type="common">Giant wood spider</name>
    <name type="synonym">Nephila maculata</name>
    <dbReference type="NCBI Taxonomy" id="299642"/>
    <lineage>
        <taxon>Eukaryota</taxon>
        <taxon>Metazoa</taxon>
        <taxon>Ecdysozoa</taxon>
        <taxon>Arthropoda</taxon>
        <taxon>Chelicerata</taxon>
        <taxon>Arachnida</taxon>
        <taxon>Araneae</taxon>
        <taxon>Araneomorphae</taxon>
        <taxon>Entelegynae</taxon>
        <taxon>Araneoidea</taxon>
        <taxon>Nephilidae</taxon>
        <taxon>Nephila</taxon>
    </lineage>
</organism>
<feature type="transmembrane region" description="Helical" evidence="1">
    <location>
        <begin position="165"/>
        <end position="183"/>
    </location>
</feature>
<sequence>METIVISNNDALIAELLHKCGKLWTVLEVTGIPVLEDRHKKGVKCITSVMKRLCFPLLLHCNLLYLWYSTVRVGGLNYGTIIDLVLPFLPNILWWMIYTRRVSLKMLLIRMANVSVHVKQSYYHPYVVNISLFVVFIYPPVLTLMKVAQNYPVLAEEVLRNVQEIIFPSLVTVMYIKLCSLLLQNLRSYKNIFHKQLDISNSFSVVKLIKFYVEITKDIETFENLLSAPVFILILKIFFTVSLTIMDMLSIENWMSTLMLEALGYFVFIFGTLGVLSICAANIPLEIIRIKSVLLDKISAQSHQDGMLCGEKQILFVLKRDLCVLTACNIFPLDRGFLLKAVATVIAQAVIFHQLGSSLSVSQEFASFT</sequence>
<feature type="transmembrane region" description="Helical" evidence="1">
    <location>
        <begin position="225"/>
        <end position="245"/>
    </location>
</feature>
<name>A0A8X6P2I6_NEPPI</name>
<dbReference type="EMBL" id="BMAW01064393">
    <property type="protein sequence ID" value="GFT44994.1"/>
    <property type="molecule type" value="Genomic_DNA"/>
</dbReference>
<reference evidence="2" key="1">
    <citation type="submission" date="2020-08" db="EMBL/GenBank/DDBJ databases">
        <title>Multicomponent nature underlies the extraordinary mechanical properties of spider dragline silk.</title>
        <authorList>
            <person name="Kono N."/>
            <person name="Nakamura H."/>
            <person name="Mori M."/>
            <person name="Yoshida Y."/>
            <person name="Ohtoshi R."/>
            <person name="Malay A.D."/>
            <person name="Moran D.A.P."/>
            <person name="Tomita M."/>
            <person name="Numata K."/>
            <person name="Arakawa K."/>
        </authorList>
    </citation>
    <scope>NUCLEOTIDE SEQUENCE</scope>
</reference>
<feature type="transmembrane region" description="Helical" evidence="1">
    <location>
        <begin position="49"/>
        <end position="68"/>
    </location>
</feature>
<comment type="caution">
    <text evidence="2">The sequence shown here is derived from an EMBL/GenBank/DDBJ whole genome shotgun (WGS) entry which is preliminary data.</text>
</comment>
<accession>A0A8X6P2I6</accession>
<protein>
    <submittedName>
        <fullName evidence="2">Uncharacterized protein</fullName>
    </submittedName>
</protein>
<evidence type="ECO:0000313" key="2">
    <source>
        <dbReference type="EMBL" id="GFT44994.1"/>
    </source>
</evidence>
<feature type="transmembrane region" description="Helical" evidence="1">
    <location>
        <begin position="126"/>
        <end position="145"/>
    </location>
</feature>
<keyword evidence="1" id="KW-1133">Transmembrane helix</keyword>
<feature type="transmembrane region" description="Helical" evidence="1">
    <location>
        <begin position="265"/>
        <end position="285"/>
    </location>
</feature>
<dbReference type="Proteomes" id="UP000887013">
    <property type="component" value="Unassembled WGS sequence"/>
</dbReference>
<dbReference type="OrthoDB" id="6427482at2759"/>